<keyword evidence="2" id="KW-1185">Reference proteome</keyword>
<dbReference type="HOGENOM" id="CLU_1538570_0_0_9"/>
<evidence type="ECO:0008006" key="3">
    <source>
        <dbReference type="Google" id="ProtNLM"/>
    </source>
</evidence>
<organism evidence="1 2">
    <name type="scientific">Paenibacillus graminis</name>
    <dbReference type="NCBI Taxonomy" id="189425"/>
    <lineage>
        <taxon>Bacteria</taxon>
        <taxon>Bacillati</taxon>
        <taxon>Bacillota</taxon>
        <taxon>Bacilli</taxon>
        <taxon>Bacillales</taxon>
        <taxon>Paenibacillaceae</taxon>
        <taxon>Paenibacillus</taxon>
    </lineage>
</organism>
<evidence type="ECO:0000313" key="2">
    <source>
        <dbReference type="Proteomes" id="UP000029500"/>
    </source>
</evidence>
<evidence type="ECO:0000313" key="1">
    <source>
        <dbReference type="EMBL" id="AIQ68092.1"/>
    </source>
</evidence>
<sequence>MNRKRRIHMDIAVISYSFTGNNQLLAGSIAKELSAEHIQISEPKTRTTGTIALDMIFSRTPRVQPAPETIGGYDLVLFFGPVWMGHVAAPLRAYFKYLKSHPQRYGFLSISGGADGTNPKLTGDLHKRAGTEPAVLIDLHIADLLPDHQKTVRKDTSAYRLNDSDIHKLTHTMMQKLREVI</sequence>
<dbReference type="eggNOG" id="COG0716">
    <property type="taxonomic scope" value="Bacteria"/>
</dbReference>
<accession>A0A089M4G4</accession>
<reference evidence="1 2" key="1">
    <citation type="submission" date="2014-08" db="EMBL/GenBank/DDBJ databases">
        <title>Comparative genomics of the Paenibacillus odorifer group.</title>
        <authorList>
            <person name="den Bakker H.C."/>
            <person name="Tsai Y.-C."/>
            <person name="Martin N."/>
            <person name="Korlach J."/>
            <person name="Wiedmann M."/>
        </authorList>
    </citation>
    <scope>NUCLEOTIDE SEQUENCE [LARGE SCALE GENOMIC DNA]</scope>
    <source>
        <strain evidence="1 2">DSM 15220</strain>
    </source>
</reference>
<dbReference type="SUPFAM" id="SSF52218">
    <property type="entry name" value="Flavoproteins"/>
    <property type="match status" value="1"/>
</dbReference>
<gene>
    <name evidence="1" type="ORF">PGRAT_11010</name>
</gene>
<proteinExistence type="predicted"/>
<protein>
    <recommendedName>
        <fullName evidence="3">Flavodoxin-like domain-containing protein</fullName>
    </recommendedName>
</protein>
<dbReference type="EMBL" id="CP009287">
    <property type="protein sequence ID" value="AIQ68092.1"/>
    <property type="molecule type" value="Genomic_DNA"/>
</dbReference>
<dbReference type="Gene3D" id="3.40.50.360">
    <property type="match status" value="1"/>
</dbReference>
<dbReference type="KEGG" id="pgm:PGRAT_11010"/>
<dbReference type="Proteomes" id="UP000029500">
    <property type="component" value="Chromosome"/>
</dbReference>
<dbReference type="STRING" id="189425.PGRAT_11010"/>
<name>A0A089M4G4_9BACL</name>
<dbReference type="AlphaFoldDB" id="A0A089M4G4"/>
<dbReference type="InterPro" id="IPR029039">
    <property type="entry name" value="Flavoprotein-like_sf"/>
</dbReference>